<name>A0A016TX85_9BILA</name>
<evidence type="ECO:0000313" key="3">
    <source>
        <dbReference type="Proteomes" id="UP000024635"/>
    </source>
</evidence>
<dbReference type="Proteomes" id="UP000024635">
    <property type="component" value="Unassembled WGS sequence"/>
</dbReference>
<reference evidence="3" key="1">
    <citation type="journal article" date="2015" name="Nat. Genet.">
        <title>The genome and transcriptome of the zoonotic hookworm Ancylostoma ceylanicum identify infection-specific gene families.</title>
        <authorList>
            <person name="Schwarz E.M."/>
            <person name="Hu Y."/>
            <person name="Antoshechkin I."/>
            <person name="Miller M.M."/>
            <person name="Sternberg P.W."/>
            <person name="Aroian R.V."/>
        </authorList>
    </citation>
    <scope>NUCLEOTIDE SEQUENCE</scope>
    <source>
        <strain evidence="3">HY135</strain>
    </source>
</reference>
<accession>A0A016TX85</accession>
<proteinExistence type="predicted"/>
<dbReference type="EMBL" id="JARK01001406">
    <property type="protein sequence ID" value="EYC07420.1"/>
    <property type="molecule type" value="Genomic_DNA"/>
</dbReference>
<dbReference type="AlphaFoldDB" id="A0A016TX85"/>
<comment type="caution">
    <text evidence="2">The sequence shown here is derived from an EMBL/GenBank/DDBJ whole genome shotgun (WGS) entry which is preliminary data.</text>
</comment>
<evidence type="ECO:0000256" key="1">
    <source>
        <dbReference type="SAM" id="MobiDB-lite"/>
    </source>
</evidence>
<protein>
    <recommendedName>
        <fullName evidence="4">Integrase catalytic domain-containing protein</fullName>
    </recommendedName>
</protein>
<dbReference type="OrthoDB" id="5425374at2759"/>
<sequence>MVCLHVYTCMLQRNQLVYRSLINFLTGGVGNPPDQVKKNDSFAGQFAAALRTTIVVVATNITTKTALYKVGYDYQNKVYSKELSIGDLVLLHDDTVRPKLSIQWKGPFEVVAINRPNVTIRSLSSKAPLRIVHINRLKVYFSRAKERTVSDQNQQQIRTQAETLRSTASPQRRSERLQKKSNRHIV</sequence>
<organism evidence="2 3">
    <name type="scientific">Ancylostoma ceylanicum</name>
    <dbReference type="NCBI Taxonomy" id="53326"/>
    <lineage>
        <taxon>Eukaryota</taxon>
        <taxon>Metazoa</taxon>
        <taxon>Ecdysozoa</taxon>
        <taxon>Nematoda</taxon>
        <taxon>Chromadorea</taxon>
        <taxon>Rhabditida</taxon>
        <taxon>Rhabditina</taxon>
        <taxon>Rhabditomorpha</taxon>
        <taxon>Strongyloidea</taxon>
        <taxon>Ancylostomatidae</taxon>
        <taxon>Ancylostomatinae</taxon>
        <taxon>Ancylostoma</taxon>
    </lineage>
</organism>
<evidence type="ECO:0000313" key="2">
    <source>
        <dbReference type="EMBL" id="EYC07420.1"/>
    </source>
</evidence>
<evidence type="ECO:0008006" key="4">
    <source>
        <dbReference type="Google" id="ProtNLM"/>
    </source>
</evidence>
<feature type="compositionally biased region" description="Polar residues" evidence="1">
    <location>
        <begin position="150"/>
        <end position="171"/>
    </location>
</feature>
<feature type="region of interest" description="Disordered" evidence="1">
    <location>
        <begin position="150"/>
        <end position="186"/>
    </location>
</feature>
<gene>
    <name evidence="2" type="primary">Acey_s0070.g422</name>
    <name evidence="2" type="ORF">Y032_0070g422</name>
</gene>
<dbReference type="STRING" id="53326.A0A016TX85"/>
<keyword evidence="3" id="KW-1185">Reference proteome</keyword>